<feature type="compositionally biased region" description="Polar residues" evidence="1">
    <location>
        <begin position="41"/>
        <end position="54"/>
    </location>
</feature>
<gene>
    <name evidence="2" type="ORF">DV515_00004650</name>
</gene>
<evidence type="ECO:0000256" key="1">
    <source>
        <dbReference type="SAM" id="MobiDB-lite"/>
    </source>
</evidence>
<sequence length="54" mass="5539">MGTPKLPSAAGSTAQIQVPPRGKPPQQQQQQLLQGSGSSALRPQTNHSAGTCCL</sequence>
<name>A0A3L8SPZ7_CHLGU</name>
<comment type="caution">
    <text evidence="2">The sequence shown here is derived from an EMBL/GenBank/DDBJ whole genome shotgun (WGS) entry which is preliminary data.</text>
</comment>
<dbReference type="Proteomes" id="UP000276834">
    <property type="component" value="Unassembled WGS sequence"/>
</dbReference>
<keyword evidence="3" id="KW-1185">Reference proteome</keyword>
<evidence type="ECO:0000313" key="3">
    <source>
        <dbReference type="Proteomes" id="UP000276834"/>
    </source>
</evidence>
<organism evidence="2 3">
    <name type="scientific">Chloebia gouldiae</name>
    <name type="common">Gouldian finch</name>
    <name type="synonym">Erythrura gouldiae</name>
    <dbReference type="NCBI Taxonomy" id="44316"/>
    <lineage>
        <taxon>Eukaryota</taxon>
        <taxon>Metazoa</taxon>
        <taxon>Chordata</taxon>
        <taxon>Craniata</taxon>
        <taxon>Vertebrata</taxon>
        <taxon>Euteleostomi</taxon>
        <taxon>Archelosauria</taxon>
        <taxon>Archosauria</taxon>
        <taxon>Dinosauria</taxon>
        <taxon>Saurischia</taxon>
        <taxon>Theropoda</taxon>
        <taxon>Coelurosauria</taxon>
        <taxon>Aves</taxon>
        <taxon>Neognathae</taxon>
        <taxon>Neoaves</taxon>
        <taxon>Telluraves</taxon>
        <taxon>Australaves</taxon>
        <taxon>Passeriformes</taxon>
        <taxon>Passeroidea</taxon>
        <taxon>Passeridae</taxon>
        <taxon>Chloebia</taxon>
    </lineage>
</organism>
<feature type="region of interest" description="Disordered" evidence="1">
    <location>
        <begin position="1"/>
        <end position="54"/>
    </location>
</feature>
<reference evidence="2 3" key="1">
    <citation type="journal article" date="2018" name="Proc. R. Soc. B">
        <title>A non-coding region near Follistatin controls head colour polymorphism in the Gouldian finch.</title>
        <authorList>
            <person name="Toomey M.B."/>
            <person name="Marques C.I."/>
            <person name="Andrade P."/>
            <person name="Araujo P.M."/>
            <person name="Sabatino S."/>
            <person name="Gazda M.A."/>
            <person name="Afonso S."/>
            <person name="Lopes R.J."/>
            <person name="Corbo J.C."/>
            <person name="Carneiro M."/>
        </authorList>
    </citation>
    <scope>NUCLEOTIDE SEQUENCE [LARGE SCALE GENOMIC DNA]</scope>
    <source>
        <strain evidence="2">Red01</strain>
        <tissue evidence="2">Muscle</tissue>
    </source>
</reference>
<feature type="compositionally biased region" description="Low complexity" evidence="1">
    <location>
        <begin position="26"/>
        <end position="39"/>
    </location>
</feature>
<dbReference type="EMBL" id="QUSF01000010">
    <property type="protein sequence ID" value="RLW05832.1"/>
    <property type="molecule type" value="Genomic_DNA"/>
</dbReference>
<dbReference type="AlphaFoldDB" id="A0A3L8SPZ7"/>
<accession>A0A3L8SPZ7</accession>
<evidence type="ECO:0000313" key="2">
    <source>
        <dbReference type="EMBL" id="RLW05832.1"/>
    </source>
</evidence>
<protein>
    <submittedName>
        <fullName evidence="2">Uncharacterized protein</fullName>
    </submittedName>
</protein>
<proteinExistence type="predicted"/>